<evidence type="ECO:0000313" key="1">
    <source>
        <dbReference type="EMBL" id="KAJ9116915.1"/>
    </source>
</evidence>
<gene>
    <name evidence="1" type="ORF">QFC22_004572</name>
</gene>
<proteinExistence type="predicted"/>
<accession>A0ACC2X010</accession>
<reference evidence="1" key="1">
    <citation type="submission" date="2023-04" db="EMBL/GenBank/DDBJ databases">
        <title>Draft Genome sequencing of Naganishia species isolated from polar environments using Oxford Nanopore Technology.</title>
        <authorList>
            <person name="Leo P."/>
            <person name="Venkateswaran K."/>
        </authorList>
    </citation>
    <scope>NUCLEOTIDE SEQUENCE</scope>
    <source>
        <strain evidence="1">MNA-CCFEE 5425</strain>
    </source>
</reference>
<comment type="caution">
    <text evidence="1">The sequence shown here is derived from an EMBL/GenBank/DDBJ whole genome shotgun (WGS) entry which is preliminary data.</text>
</comment>
<dbReference type="EMBL" id="JASBWU010000013">
    <property type="protein sequence ID" value="KAJ9116915.1"/>
    <property type="molecule type" value="Genomic_DNA"/>
</dbReference>
<organism evidence="1 2">
    <name type="scientific">Naganishia vaughanmartiniae</name>
    <dbReference type="NCBI Taxonomy" id="1424756"/>
    <lineage>
        <taxon>Eukaryota</taxon>
        <taxon>Fungi</taxon>
        <taxon>Dikarya</taxon>
        <taxon>Basidiomycota</taxon>
        <taxon>Agaricomycotina</taxon>
        <taxon>Tremellomycetes</taxon>
        <taxon>Filobasidiales</taxon>
        <taxon>Filobasidiaceae</taxon>
        <taxon>Naganishia</taxon>
    </lineage>
</organism>
<keyword evidence="2" id="KW-1185">Reference proteome</keyword>
<dbReference type="Proteomes" id="UP001243375">
    <property type="component" value="Unassembled WGS sequence"/>
</dbReference>
<protein>
    <submittedName>
        <fullName evidence="1">Uncharacterized protein</fullName>
    </submittedName>
</protein>
<name>A0ACC2X010_9TREE</name>
<evidence type="ECO:0000313" key="2">
    <source>
        <dbReference type="Proteomes" id="UP001243375"/>
    </source>
</evidence>
<sequence>MPMLSYKAGRAIRRSEDSNWVDPVPEKGTLAFEVVDDLAQLGEFFAKAFRQRCRGTDTRPFYLAQSGRAVKLGATRSEKYLLFPEDVQVEAVSSDPTGRTYVFKFSSSDQRLFYWFQDIDSTKYAEFANKINGFLASPDSHSAGRAAEPAPEPALAAAAATSISTDSSQPPLSTATGIPQTPAPNPTVKSSTTTTTTTTTLAPGAPRANRVGQLMGLGGARGEESTPSSGRGQAAAASASTSTTTTATGSTAGAQAHQFTQEQLGALAALLGGSQAGNAGTGATGYPGLQEGMFIRSHAIGHNGGDCLSGADWIVCVGGVGADAHLSDILTASTITPLLLSNPALITRLIPHLPADLPLSTPPKASEIQELVSTPQWTEAVAAFDAALRTGGLQGVMPSLGLKVRAGNGVREFLEEVEEAAEGKKEDKMDTE</sequence>